<evidence type="ECO:0000313" key="7">
    <source>
        <dbReference type="EMBL" id="SEP53461.1"/>
    </source>
</evidence>
<dbReference type="SUPFAM" id="SSF51905">
    <property type="entry name" value="FAD/NAD(P)-binding domain"/>
    <property type="match status" value="1"/>
</dbReference>
<sequence>MIVIGSGIGGAATAYHLAERGAEVVSVDAPRPGVATEAGAGIVSPWTSRWDNRIYPLAAAAGAYYPELAAALAEQGQHTSYEVVGGMVVSESANELDEAEALVRTRVADAPGAGAASRLDPAQARSLFPPLAPGLGAVHLSGAGRVDGRRIRRALIAAAKQRGARFARATASVRPNVPATKGTSAAGPIGGPGSGAPLTTANGRWRVTAGGEELAADAVVLSAGAWSAAVAERLGLVVPVAPQRGQITHFELPGTDTAAWPVVLPRSSHYLLAFPGGHVVAGATRETGSGFDHRVTAAGQREVLDHALAVAPGLADSTLAETRIGFRPATPDTLPLLGAVDGNPGLWLATGFGPAGLTLAPYAGKLMADLVLGGDVPADLLAPCSPARFG</sequence>
<evidence type="ECO:0000256" key="1">
    <source>
        <dbReference type="ARBA" id="ARBA00001974"/>
    </source>
</evidence>
<proteinExistence type="inferred from homology"/>
<dbReference type="InterPro" id="IPR006076">
    <property type="entry name" value="FAD-dep_OxRdtase"/>
</dbReference>
<gene>
    <name evidence="7" type="ORF">SAMN04489732_12757</name>
</gene>
<evidence type="ECO:0000256" key="2">
    <source>
        <dbReference type="ARBA" id="ARBA00009410"/>
    </source>
</evidence>
<evidence type="ECO:0000313" key="8">
    <source>
        <dbReference type="Proteomes" id="UP000198582"/>
    </source>
</evidence>
<name>A0A1H8YN86_9PSEU</name>
<dbReference type="SUPFAM" id="SSF54373">
    <property type="entry name" value="FAD-linked reductases, C-terminal domain"/>
    <property type="match status" value="1"/>
</dbReference>
<keyword evidence="8" id="KW-1185">Reference proteome</keyword>
<evidence type="ECO:0000256" key="3">
    <source>
        <dbReference type="ARBA" id="ARBA00022630"/>
    </source>
</evidence>
<protein>
    <submittedName>
        <fullName evidence="7">D-amino-acid dehydrogenase</fullName>
    </submittedName>
</protein>
<accession>A0A1H8YN86</accession>
<evidence type="ECO:0000256" key="5">
    <source>
        <dbReference type="SAM" id="MobiDB-lite"/>
    </source>
</evidence>
<dbReference type="Pfam" id="PF01266">
    <property type="entry name" value="DAO"/>
    <property type="match status" value="1"/>
</dbReference>
<comment type="cofactor">
    <cofactor evidence="1">
        <name>FAD</name>
        <dbReference type="ChEBI" id="CHEBI:57692"/>
    </cofactor>
</comment>
<dbReference type="InterPro" id="IPR036188">
    <property type="entry name" value="FAD/NAD-bd_sf"/>
</dbReference>
<evidence type="ECO:0000259" key="6">
    <source>
        <dbReference type="Pfam" id="PF01266"/>
    </source>
</evidence>
<dbReference type="GO" id="GO:0005737">
    <property type="term" value="C:cytoplasm"/>
    <property type="evidence" value="ECO:0007669"/>
    <property type="project" value="TreeGrafter"/>
</dbReference>
<organism evidence="7 8">
    <name type="scientific">Amycolatopsis saalfeldensis</name>
    <dbReference type="NCBI Taxonomy" id="394193"/>
    <lineage>
        <taxon>Bacteria</taxon>
        <taxon>Bacillati</taxon>
        <taxon>Actinomycetota</taxon>
        <taxon>Actinomycetes</taxon>
        <taxon>Pseudonocardiales</taxon>
        <taxon>Pseudonocardiaceae</taxon>
        <taxon>Amycolatopsis</taxon>
    </lineage>
</organism>
<evidence type="ECO:0000256" key="4">
    <source>
        <dbReference type="ARBA" id="ARBA00023002"/>
    </source>
</evidence>
<dbReference type="STRING" id="394193.SAMN04489732_12757"/>
<dbReference type="PANTHER" id="PTHR13847">
    <property type="entry name" value="SARCOSINE DEHYDROGENASE-RELATED"/>
    <property type="match status" value="1"/>
</dbReference>
<dbReference type="Proteomes" id="UP000198582">
    <property type="component" value="Unassembled WGS sequence"/>
</dbReference>
<dbReference type="PANTHER" id="PTHR13847:SF286">
    <property type="entry name" value="D-AMINO ACID DEHYDROGENASE"/>
    <property type="match status" value="1"/>
</dbReference>
<keyword evidence="4" id="KW-0560">Oxidoreductase</keyword>
<feature type="domain" description="FAD dependent oxidoreductase" evidence="6">
    <location>
        <begin position="2"/>
        <end position="370"/>
    </location>
</feature>
<dbReference type="Gene3D" id="3.50.50.60">
    <property type="entry name" value="FAD/NAD(P)-binding domain"/>
    <property type="match status" value="1"/>
</dbReference>
<dbReference type="EMBL" id="FOEF01000027">
    <property type="protein sequence ID" value="SEP53461.1"/>
    <property type="molecule type" value="Genomic_DNA"/>
</dbReference>
<keyword evidence="3" id="KW-0285">Flavoprotein</keyword>
<dbReference type="GO" id="GO:0016491">
    <property type="term" value="F:oxidoreductase activity"/>
    <property type="evidence" value="ECO:0007669"/>
    <property type="project" value="UniProtKB-KW"/>
</dbReference>
<comment type="similarity">
    <text evidence="2">Belongs to the DadA oxidoreductase family.</text>
</comment>
<dbReference type="AlphaFoldDB" id="A0A1H8YN86"/>
<dbReference type="Gene3D" id="3.30.9.10">
    <property type="entry name" value="D-Amino Acid Oxidase, subunit A, domain 2"/>
    <property type="match status" value="1"/>
</dbReference>
<reference evidence="7 8" key="1">
    <citation type="submission" date="2016-10" db="EMBL/GenBank/DDBJ databases">
        <authorList>
            <person name="de Groot N.N."/>
        </authorList>
    </citation>
    <scope>NUCLEOTIDE SEQUENCE [LARGE SCALE GENOMIC DNA]</scope>
    <source>
        <strain evidence="7 8">DSM 44993</strain>
    </source>
</reference>
<feature type="region of interest" description="Disordered" evidence="5">
    <location>
        <begin position="177"/>
        <end position="197"/>
    </location>
</feature>